<evidence type="ECO:0000313" key="3">
    <source>
        <dbReference type="EMBL" id="EAY29325.1"/>
    </source>
</evidence>
<dbReference type="PROSITE" id="PS51257">
    <property type="entry name" value="PROKAR_LIPOPROTEIN"/>
    <property type="match status" value="1"/>
</dbReference>
<evidence type="ECO:0000259" key="2">
    <source>
        <dbReference type="Pfam" id="PF22807"/>
    </source>
</evidence>
<dbReference type="InterPro" id="IPR054539">
    <property type="entry name" value="Beta-prop_PDH"/>
</dbReference>
<dbReference type="InterPro" id="IPR011042">
    <property type="entry name" value="6-blade_b-propeller_TolB-like"/>
</dbReference>
<keyword evidence="4" id="KW-1185">Reference proteome</keyword>
<protein>
    <submittedName>
        <fullName evidence="3">L-sorbosone dehydrogenase</fullName>
    </submittedName>
</protein>
<accession>A1ZJM2</accession>
<dbReference type="RefSeq" id="WP_002696298.1">
    <property type="nucleotide sequence ID" value="NZ_AAWS01000011.1"/>
</dbReference>
<dbReference type="OrthoDB" id="9811395at2"/>
<dbReference type="eggNOG" id="COG2133">
    <property type="taxonomic scope" value="Bacteria"/>
</dbReference>
<dbReference type="Pfam" id="PF22807">
    <property type="entry name" value="TrAA12"/>
    <property type="match status" value="1"/>
</dbReference>
<keyword evidence="1" id="KW-0732">Signal</keyword>
<reference evidence="3 4" key="1">
    <citation type="submission" date="2007-01" db="EMBL/GenBank/DDBJ databases">
        <authorList>
            <person name="Haygood M."/>
            <person name="Podell S."/>
            <person name="Anderson C."/>
            <person name="Hopkinson B."/>
            <person name="Roe K."/>
            <person name="Barbeau K."/>
            <person name="Gaasterland T."/>
            <person name="Ferriera S."/>
            <person name="Johnson J."/>
            <person name="Kravitz S."/>
            <person name="Beeson K."/>
            <person name="Sutton G."/>
            <person name="Rogers Y.-H."/>
            <person name="Friedman R."/>
            <person name="Frazier M."/>
            <person name="Venter J.C."/>
        </authorList>
    </citation>
    <scope>NUCLEOTIDE SEQUENCE [LARGE SCALE GENOMIC DNA]</scope>
    <source>
        <strain evidence="3 4">ATCC 23134</strain>
    </source>
</reference>
<gene>
    <name evidence="3" type="ORF">M23134_01381</name>
</gene>
<dbReference type="EMBL" id="AAWS01000011">
    <property type="protein sequence ID" value="EAY29325.1"/>
    <property type="molecule type" value="Genomic_DNA"/>
</dbReference>
<dbReference type="SUPFAM" id="SSF50952">
    <property type="entry name" value="Soluble quinoprotein glucose dehydrogenase"/>
    <property type="match status" value="1"/>
</dbReference>
<dbReference type="Proteomes" id="UP000004095">
    <property type="component" value="Unassembled WGS sequence"/>
</dbReference>
<feature type="chain" id="PRO_5002642247" evidence="1">
    <location>
        <begin position="21"/>
        <end position="385"/>
    </location>
</feature>
<feature type="signal peptide" evidence="1">
    <location>
        <begin position="1"/>
        <end position="20"/>
    </location>
</feature>
<evidence type="ECO:0000313" key="4">
    <source>
        <dbReference type="Proteomes" id="UP000004095"/>
    </source>
</evidence>
<dbReference type="PANTHER" id="PTHR19328:SF40">
    <property type="entry name" value="BLL0591 PROTEIN"/>
    <property type="match status" value="1"/>
</dbReference>
<dbReference type="InterPro" id="IPR011041">
    <property type="entry name" value="Quinoprot_gluc/sorb_DH_b-prop"/>
</dbReference>
<dbReference type="AlphaFoldDB" id="A1ZJM2"/>
<name>A1ZJM2_MICM2</name>
<evidence type="ECO:0000256" key="1">
    <source>
        <dbReference type="SAM" id="SignalP"/>
    </source>
</evidence>
<feature type="domain" description="Pyrroloquinoline quinone-dependent pyranose dehydrogenase beta-propeller" evidence="2">
    <location>
        <begin position="46"/>
        <end position="336"/>
    </location>
</feature>
<sequence>MRKKITPILFLLLTTVFMQGCNSSSKTSKSNATSNNPQNLPLEKIKLPKGFQISIFANGVNEARSMVRGDKGTIFVGNRGGGNVYAVVDNDNDYKADKVYTIASGLNMPCGVAFRKGSLYVAEVSRILRYDNIEANLDKPPKPVVVYDKYPTDRHHGWKFIAFGPDDKLYVPVGAPCNICERLENPTYASITRMNPDGSGMKVFASGVRNSVGFDWHPDTKELWFTDNGRDMLGDDLPSDELNHAPKKGMHFGYPYCHQGDTKDPKFGDKRPCSDFTPPAQKLGAHVAALGMRFYTGKMFPNDYNKKAFIAMHGSWNRSKKVGYKLALVQTKEGKVTDFETFAEGWLDHEKQLAWGRPVDVLQMPDGSLLVSDDMANVIYRITYK</sequence>
<organism evidence="3 4">
    <name type="scientific">Microscilla marina ATCC 23134</name>
    <dbReference type="NCBI Taxonomy" id="313606"/>
    <lineage>
        <taxon>Bacteria</taxon>
        <taxon>Pseudomonadati</taxon>
        <taxon>Bacteroidota</taxon>
        <taxon>Cytophagia</taxon>
        <taxon>Cytophagales</taxon>
        <taxon>Microscillaceae</taxon>
        <taxon>Microscilla</taxon>
    </lineage>
</organism>
<comment type="caution">
    <text evidence="3">The sequence shown here is derived from an EMBL/GenBank/DDBJ whole genome shotgun (WGS) entry which is preliminary data.</text>
</comment>
<dbReference type="PANTHER" id="PTHR19328">
    <property type="entry name" value="HEDGEHOG-INTERACTING PROTEIN"/>
    <property type="match status" value="1"/>
</dbReference>
<proteinExistence type="predicted"/>
<dbReference type="Gene3D" id="2.120.10.30">
    <property type="entry name" value="TolB, C-terminal domain"/>
    <property type="match status" value="1"/>
</dbReference>